<dbReference type="PATRIC" id="fig|749927.5.peg.4926"/>
<dbReference type="AlphaFoldDB" id="A0A0H3D6A2"/>
<dbReference type="GeneID" id="92872479"/>
<sequence length="86" mass="9307">MDSQLATIKSFVARHLNGFEPADEDDLFASGHLTSLFAVQIVMFVETTFDVEVVGDDLNIGNFASIARIDRYVTSRLAGADLAAKA</sequence>
<protein>
    <recommendedName>
        <fullName evidence="3">Carrier domain-containing protein</fullName>
    </recommendedName>
</protein>
<evidence type="ECO:0000313" key="2">
    <source>
        <dbReference type="Proteomes" id="UP000000328"/>
    </source>
</evidence>
<evidence type="ECO:0000313" key="1">
    <source>
        <dbReference type="EMBL" id="ADJ46530.1"/>
    </source>
</evidence>
<reference evidence="1 2" key="1">
    <citation type="journal article" date="2010" name="Cell Res.">
        <title>Complete genome sequence of the rifamycin SV-producing Amycolatopsis mediterranei U32 revealed its genetic characteristics in phylogeny and metabolism.</title>
        <authorList>
            <person name="Zhao W."/>
            <person name="Zhong Y."/>
            <person name="Yuan H."/>
            <person name="Wang J."/>
            <person name="Zheng H."/>
            <person name="Wang Y."/>
            <person name="Cen X."/>
            <person name="Xu F."/>
            <person name="Bai J."/>
            <person name="Han X."/>
            <person name="Lu G."/>
            <person name="Zhu Y."/>
            <person name="Shao Z."/>
            <person name="Yan H."/>
            <person name="Li C."/>
            <person name="Peng N."/>
            <person name="Zhang Z."/>
            <person name="Zhang Y."/>
            <person name="Lin W."/>
            <person name="Fan Y."/>
            <person name="Qin Z."/>
            <person name="Hu Y."/>
            <person name="Zhu B."/>
            <person name="Wang S."/>
            <person name="Ding X."/>
            <person name="Zhao G.P."/>
        </authorList>
    </citation>
    <scope>NUCLEOTIDE SEQUENCE [LARGE SCALE GENOMIC DNA]</scope>
    <source>
        <strain evidence="2">U-32</strain>
    </source>
</reference>
<dbReference type="SUPFAM" id="SSF47336">
    <property type="entry name" value="ACP-like"/>
    <property type="match status" value="1"/>
</dbReference>
<dbReference type="HOGENOM" id="CLU_108696_16_4_11"/>
<gene>
    <name evidence="1" type="ordered locus">AMED_4764</name>
</gene>
<dbReference type="KEGG" id="amd:AMED_4764"/>
<dbReference type="OrthoDB" id="677810at2"/>
<name>A0A0H3D6A2_AMYMU</name>
<proteinExistence type="predicted"/>
<dbReference type="eggNOG" id="COG0236">
    <property type="taxonomic scope" value="Bacteria"/>
</dbReference>
<evidence type="ECO:0008006" key="3">
    <source>
        <dbReference type="Google" id="ProtNLM"/>
    </source>
</evidence>
<dbReference type="EMBL" id="CP002000">
    <property type="protein sequence ID" value="ADJ46530.1"/>
    <property type="molecule type" value="Genomic_DNA"/>
</dbReference>
<dbReference type="Proteomes" id="UP000000328">
    <property type="component" value="Chromosome"/>
</dbReference>
<dbReference type="RefSeq" id="WP_013226596.1">
    <property type="nucleotide sequence ID" value="NC_014318.1"/>
</dbReference>
<accession>A0A0H3D6A2</accession>
<organism evidence="1 2">
    <name type="scientific">Amycolatopsis mediterranei (strain U-32)</name>
    <dbReference type="NCBI Taxonomy" id="749927"/>
    <lineage>
        <taxon>Bacteria</taxon>
        <taxon>Bacillati</taxon>
        <taxon>Actinomycetota</taxon>
        <taxon>Actinomycetes</taxon>
        <taxon>Pseudonocardiales</taxon>
        <taxon>Pseudonocardiaceae</taxon>
        <taxon>Amycolatopsis</taxon>
    </lineage>
</organism>
<dbReference type="InterPro" id="IPR036736">
    <property type="entry name" value="ACP-like_sf"/>
</dbReference>
<dbReference type="Gene3D" id="1.10.1200.10">
    <property type="entry name" value="ACP-like"/>
    <property type="match status" value="1"/>
</dbReference>